<organism evidence="4 5">
    <name type="scientific">Autumnicola musiva</name>
    <dbReference type="NCBI Taxonomy" id="3075589"/>
    <lineage>
        <taxon>Bacteria</taxon>
        <taxon>Pseudomonadati</taxon>
        <taxon>Bacteroidota</taxon>
        <taxon>Flavobacteriia</taxon>
        <taxon>Flavobacteriales</taxon>
        <taxon>Flavobacteriaceae</taxon>
        <taxon>Autumnicola</taxon>
    </lineage>
</organism>
<feature type="binding site" evidence="1">
    <location>
        <position position="195"/>
    </location>
    <ligand>
        <name>Zn(2+)</name>
        <dbReference type="ChEBI" id="CHEBI:29105"/>
        <note>catalytic</note>
    </ligand>
</feature>
<evidence type="ECO:0000313" key="4">
    <source>
        <dbReference type="EMBL" id="MDT0677425.1"/>
    </source>
</evidence>
<dbReference type="PROSITE" id="PS51257">
    <property type="entry name" value="PROKAR_LIPOPROTEIN"/>
    <property type="match status" value="1"/>
</dbReference>
<keyword evidence="5" id="KW-1185">Reference proteome</keyword>
<dbReference type="Gene3D" id="3.40.390.10">
    <property type="entry name" value="Collagenase (Catalytic Domain)"/>
    <property type="match status" value="1"/>
</dbReference>
<protein>
    <submittedName>
        <fullName evidence="4">M12 family metallopeptidase</fullName>
    </submittedName>
</protein>
<dbReference type="InterPro" id="IPR024079">
    <property type="entry name" value="MetalloPept_cat_dom_sf"/>
</dbReference>
<comment type="caution">
    <text evidence="1">Lacks conserved residue(s) required for the propagation of feature annotation.</text>
</comment>
<reference evidence="4 5" key="1">
    <citation type="submission" date="2023-09" db="EMBL/GenBank/DDBJ databases">
        <authorList>
            <person name="Rey-Velasco X."/>
        </authorList>
    </citation>
    <scope>NUCLEOTIDE SEQUENCE [LARGE SCALE GENOMIC DNA]</scope>
    <source>
        <strain evidence="4 5">F117</strain>
    </source>
</reference>
<evidence type="ECO:0000256" key="1">
    <source>
        <dbReference type="PROSITE-ProRule" id="PRU01211"/>
    </source>
</evidence>
<keyword evidence="1" id="KW-0645">Protease</keyword>
<sequence length="355" mass="40450">MRKLKFLYLLPVLGIIACSKDSISENTEIENLPQENVVNQNLTEVAYPKSKGIVSDIYYAGQKLPVAEIEGNYVYQGDIILPKSKAASQFQELVYEQGKAPTNKSTGRTSGMWPDNTVYYAIDSDLPDKERVYDAIKHWETNTPITFIERSGEADYVYFTPGSGCSSYLGQVGGRQDITLASGCSTGNTIHEIGHAVGLWHEQNRVDRENHIRIYYKNVRNGMEYNFETYAEGGYDGKEFTSNLDFGSIMMYSSYSFSKNGKPTIVKKDGSTFSVQRNALSAGDIQGIESMYPSTDSTPEPDEEEEEDREPGYINGEYYTMFGVTVLRYYDLWYYETRHHGYRQVKLIDDFWYYS</sequence>
<feature type="region of interest" description="Disordered" evidence="2">
    <location>
        <begin position="289"/>
        <end position="312"/>
    </location>
</feature>
<dbReference type="EMBL" id="JAVRHK010000009">
    <property type="protein sequence ID" value="MDT0677425.1"/>
    <property type="molecule type" value="Genomic_DNA"/>
</dbReference>
<dbReference type="PROSITE" id="PS51864">
    <property type="entry name" value="ASTACIN"/>
    <property type="match status" value="1"/>
</dbReference>
<evidence type="ECO:0000259" key="3">
    <source>
        <dbReference type="PROSITE" id="PS51864"/>
    </source>
</evidence>
<keyword evidence="1" id="KW-0479">Metal-binding</keyword>
<feature type="compositionally biased region" description="Acidic residues" evidence="2">
    <location>
        <begin position="299"/>
        <end position="309"/>
    </location>
</feature>
<dbReference type="PRINTS" id="PR00480">
    <property type="entry name" value="ASTACIN"/>
</dbReference>
<feature type="binding site" evidence="1">
    <location>
        <position position="201"/>
    </location>
    <ligand>
        <name>Zn(2+)</name>
        <dbReference type="ChEBI" id="CHEBI:29105"/>
        <note>catalytic</note>
    </ligand>
</feature>
<feature type="binding site" evidence="1">
    <location>
        <position position="191"/>
    </location>
    <ligand>
        <name>Zn(2+)</name>
        <dbReference type="ChEBI" id="CHEBI:29105"/>
        <note>catalytic</note>
    </ligand>
</feature>
<dbReference type="InterPro" id="IPR006026">
    <property type="entry name" value="Peptidase_Metallo"/>
</dbReference>
<name>A0ABU3D7C0_9FLAO</name>
<feature type="domain" description="Peptidase M12A" evidence="3">
    <location>
        <begin position="104"/>
        <end position="294"/>
    </location>
</feature>
<dbReference type="PANTHER" id="PTHR10127">
    <property type="entry name" value="DISCOIDIN, CUB, EGF, LAMININ , AND ZINC METALLOPROTEASE DOMAIN CONTAINING"/>
    <property type="match status" value="1"/>
</dbReference>
<dbReference type="SMART" id="SM00235">
    <property type="entry name" value="ZnMc"/>
    <property type="match status" value="1"/>
</dbReference>
<keyword evidence="1" id="KW-0482">Metalloprotease</keyword>
<dbReference type="CDD" id="cd04280">
    <property type="entry name" value="ZnMc_astacin_like"/>
    <property type="match status" value="1"/>
</dbReference>
<evidence type="ECO:0000313" key="5">
    <source>
        <dbReference type="Proteomes" id="UP001262582"/>
    </source>
</evidence>
<dbReference type="PANTHER" id="PTHR10127:SF850">
    <property type="entry name" value="METALLOENDOPEPTIDASE"/>
    <property type="match status" value="1"/>
</dbReference>
<comment type="caution">
    <text evidence="4">The sequence shown here is derived from an EMBL/GenBank/DDBJ whole genome shotgun (WGS) entry which is preliminary data.</text>
</comment>
<comment type="cofactor">
    <cofactor evidence="1">
        <name>Zn(2+)</name>
        <dbReference type="ChEBI" id="CHEBI:29105"/>
    </cofactor>
    <text evidence="1">Binds 1 zinc ion per subunit.</text>
</comment>
<feature type="active site" evidence="1">
    <location>
        <position position="192"/>
    </location>
</feature>
<evidence type="ECO:0000256" key="2">
    <source>
        <dbReference type="SAM" id="MobiDB-lite"/>
    </source>
</evidence>
<gene>
    <name evidence="4" type="ORF">RM539_12635</name>
</gene>
<keyword evidence="1" id="KW-0862">Zinc</keyword>
<accession>A0ABU3D7C0</accession>
<dbReference type="Pfam" id="PF01400">
    <property type="entry name" value="Astacin"/>
    <property type="match status" value="1"/>
</dbReference>
<dbReference type="InterPro" id="IPR001506">
    <property type="entry name" value="Peptidase_M12A"/>
</dbReference>
<dbReference type="Proteomes" id="UP001262582">
    <property type="component" value="Unassembled WGS sequence"/>
</dbReference>
<keyword evidence="1" id="KW-0378">Hydrolase</keyword>
<dbReference type="RefSeq" id="WP_311503769.1">
    <property type="nucleotide sequence ID" value="NZ_JAVRHK010000009.1"/>
</dbReference>
<dbReference type="InterPro" id="IPR034035">
    <property type="entry name" value="Astacin-like_dom"/>
</dbReference>
<proteinExistence type="predicted"/>
<dbReference type="SUPFAM" id="SSF55486">
    <property type="entry name" value="Metalloproteases ('zincins'), catalytic domain"/>
    <property type="match status" value="1"/>
</dbReference>